<gene>
    <name evidence="1" type="ORF">N479_11575</name>
</gene>
<evidence type="ECO:0000313" key="1">
    <source>
        <dbReference type="EMBL" id="KKE84045.1"/>
    </source>
</evidence>
<comment type="caution">
    <text evidence="1">The sequence shown here is derived from an EMBL/GenBank/DDBJ whole genome shotgun (WGS) entry which is preliminary data.</text>
</comment>
<proteinExistence type="predicted"/>
<dbReference type="PATRIC" id="fig|1129367.4.peg.2107"/>
<dbReference type="Proteomes" id="UP000033434">
    <property type="component" value="Unassembled WGS sequence"/>
</dbReference>
<protein>
    <submittedName>
        <fullName evidence="1">Uncharacterized protein</fullName>
    </submittedName>
</protein>
<dbReference type="EMBL" id="AUXW01000139">
    <property type="protein sequence ID" value="KKE84045.1"/>
    <property type="molecule type" value="Genomic_DNA"/>
</dbReference>
<dbReference type="RefSeq" id="WP_046355773.1">
    <property type="nucleotide sequence ID" value="NZ_AUXW01000139.1"/>
</dbReference>
<dbReference type="AlphaFoldDB" id="A0A0F6ACY7"/>
<sequence length="59" mass="6563">MSQGQTKWIQLPAGHDMTAMVLSAHAMGKVVRVYLSNVPSCTTGYDNYHMLKGWLQVLP</sequence>
<name>A0A0F6ACY7_9GAMM</name>
<organism evidence="1 2">
    <name type="scientific">Pseudoalteromonas luteoviolacea S4054</name>
    <dbReference type="NCBI Taxonomy" id="1129367"/>
    <lineage>
        <taxon>Bacteria</taxon>
        <taxon>Pseudomonadati</taxon>
        <taxon>Pseudomonadota</taxon>
        <taxon>Gammaproteobacteria</taxon>
        <taxon>Alteromonadales</taxon>
        <taxon>Pseudoalteromonadaceae</taxon>
        <taxon>Pseudoalteromonas</taxon>
    </lineage>
</organism>
<accession>A0A0F6ACY7</accession>
<evidence type="ECO:0000313" key="2">
    <source>
        <dbReference type="Proteomes" id="UP000033434"/>
    </source>
</evidence>
<reference evidence="1 2" key="1">
    <citation type="journal article" date="2015" name="BMC Genomics">
        <title>Genome mining reveals unlocked bioactive potential of marine Gram-negative bacteria.</title>
        <authorList>
            <person name="Machado H."/>
            <person name="Sonnenschein E.C."/>
            <person name="Melchiorsen J."/>
            <person name="Gram L."/>
        </authorList>
    </citation>
    <scope>NUCLEOTIDE SEQUENCE [LARGE SCALE GENOMIC DNA]</scope>
    <source>
        <strain evidence="1 2">S4054</strain>
    </source>
</reference>